<reference evidence="1" key="2">
    <citation type="journal article" date="2015" name="Data Brief">
        <title>Shoot transcriptome of the giant reed, Arundo donax.</title>
        <authorList>
            <person name="Barrero R.A."/>
            <person name="Guerrero F.D."/>
            <person name="Moolhuijzen P."/>
            <person name="Goolsby J.A."/>
            <person name="Tidwell J."/>
            <person name="Bellgard S.E."/>
            <person name="Bellgard M.I."/>
        </authorList>
    </citation>
    <scope>NUCLEOTIDE SEQUENCE</scope>
    <source>
        <tissue evidence="1">Shoot tissue taken approximately 20 cm above the soil surface</tissue>
    </source>
</reference>
<organism evidence="1">
    <name type="scientific">Arundo donax</name>
    <name type="common">Giant reed</name>
    <name type="synonym">Donax arundinaceus</name>
    <dbReference type="NCBI Taxonomy" id="35708"/>
    <lineage>
        <taxon>Eukaryota</taxon>
        <taxon>Viridiplantae</taxon>
        <taxon>Streptophyta</taxon>
        <taxon>Embryophyta</taxon>
        <taxon>Tracheophyta</taxon>
        <taxon>Spermatophyta</taxon>
        <taxon>Magnoliopsida</taxon>
        <taxon>Liliopsida</taxon>
        <taxon>Poales</taxon>
        <taxon>Poaceae</taxon>
        <taxon>PACMAD clade</taxon>
        <taxon>Arundinoideae</taxon>
        <taxon>Arundineae</taxon>
        <taxon>Arundo</taxon>
    </lineage>
</organism>
<evidence type="ECO:0000313" key="1">
    <source>
        <dbReference type="EMBL" id="JAD66964.1"/>
    </source>
</evidence>
<name>A0A0A9BSC5_ARUDO</name>
<reference evidence="1" key="1">
    <citation type="submission" date="2014-09" db="EMBL/GenBank/DDBJ databases">
        <authorList>
            <person name="Magalhaes I.L.F."/>
            <person name="Oliveira U."/>
            <person name="Santos F.R."/>
            <person name="Vidigal T.H.D.A."/>
            <person name="Brescovit A.D."/>
            <person name="Santos A.J."/>
        </authorList>
    </citation>
    <scope>NUCLEOTIDE SEQUENCE</scope>
    <source>
        <tissue evidence="1">Shoot tissue taken approximately 20 cm above the soil surface</tissue>
    </source>
</reference>
<accession>A0A0A9BSC5</accession>
<proteinExistence type="predicted"/>
<protein>
    <submittedName>
        <fullName evidence="1">Uncharacterized protein</fullName>
    </submittedName>
</protein>
<sequence length="31" mass="3470">MESTTDLLAFNWIKIKSYSPSVSHQISSDLA</sequence>
<dbReference type="EMBL" id="GBRH01230931">
    <property type="protein sequence ID" value="JAD66964.1"/>
    <property type="molecule type" value="Transcribed_RNA"/>
</dbReference>
<dbReference type="AlphaFoldDB" id="A0A0A9BSC5"/>